<dbReference type="AlphaFoldDB" id="A0A151RP13"/>
<dbReference type="Pfam" id="PF13966">
    <property type="entry name" value="zf-RVT"/>
    <property type="match status" value="1"/>
</dbReference>
<evidence type="ECO:0000313" key="3">
    <source>
        <dbReference type="Proteomes" id="UP000075243"/>
    </source>
</evidence>
<sequence length="177" mass="20893">MDGWVDGRWEWQLRWRRNRFEWEVSQEHQLLQAIENTNFQRDQVDSWSWECEPSGMFSVKSAYTTIYDSSSLVGETNVPYFFWSIPAPSKVHYFMWRLVNSGIPIVDNLIRRNITLEPQQTLCPFFKSDAETVSHIFCTCPLSDKVWKQCLSWINCPSPLPMQVIQHLSFLPGMLHS</sequence>
<feature type="domain" description="Reverse transcriptase zinc-binding" evidence="1">
    <location>
        <begin position="57"/>
        <end position="147"/>
    </location>
</feature>
<dbReference type="Gramene" id="C.cajan_33372.t">
    <property type="protein sequence ID" value="C.cajan_33372.t.cds1"/>
    <property type="gene ID" value="C.cajan_33372"/>
</dbReference>
<name>A0A151RP13_CAJCA</name>
<gene>
    <name evidence="2" type="ORF">KK1_034248</name>
</gene>
<accession>A0A151RP13</accession>
<protein>
    <recommendedName>
        <fullName evidence="1">Reverse transcriptase zinc-binding domain-containing protein</fullName>
    </recommendedName>
</protein>
<reference evidence="2" key="1">
    <citation type="journal article" date="2012" name="Nat. Biotechnol.">
        <title>Draft genome sequence of pigeonpea (Cajanus cajan), an orphan legume crop of resource-poor farmers.</title>
        <authorList>
            <person name="Varshney R.K."/>
            <person name="Chen W."/>
            <person name="Li Y."/>
            <person name="Bharti A.K."/>
            <person name="Saxena R.K."/>
            <person name="Schlueter J.A."/>
            <person name="Donoghue M.T."/>
            <person name="Azam S."/>
            <person name="Fan G."/>
            <person name="Whaley A.M."/>
            <person name="Farmer A.D."/>
            <person name="Sheridan J."/>
            <person name="Iwata A."/>
            <person name="Tuteja R."/>
            <person name="Penmetsa R.V."/>
            <person name="Wu W."/>
            <person name="Upadhyaya H.D."/>
            <person name="Yang S.P."/>
            <person name="Shah T."/>
            <person name="Saxena K.B."/>
            <person name="Michael T."/>
            <person name="McCombie W.R."/>
            <person name="Yang B."/>
            <person name="Zhang G."/>
            <person name="Yang H."/>
            <person name="Wang J."/>
            <person name="Spillane C."/>
            <person name="Cook D.R."/>
            <person name="May G.D."/>
            <person name="Xu X."/>
            <person name="Jackson S.A."/>
        </authorList>
    </citation>
    <scope>NUCLEOTIDE SEQUENCE [LARGE SCALE GENOMIC DNA]</scope>
</reference>
<dbReference type="InterPro" id="IPR026960">
    <property type="entry name" value="RVT-Znf"/>
</dbReference>
<evidence type="ECO:0000313" key="2">
    <source>
        <dbReference type="EMBL" id="KYP44284.1"/>
    </source>
</evidence>
<dbReference type="OMA" id="SSHTSIC"/>
<proteinExistence type="predicted"/>
<evidence type="ECO:0000259" key="1">
    <source>
        <dbReference type="Pfam" id="PF13966"/>
    </source>
</evidence>
<dbReference type="PANTHER" id="PTHR36617:SF5">
    <property type="entry name" value="OS05G0421675 PROTEIN"/>
    <property type="match status" value="1"/>
</dbReference>
<dbReference type="Proteomes" id="UP000075243">
    <property type="component" value="Unassembled WGS sequence"/>
</dbReference>
<dbReference type="PANTHER" id="PTHR36617">
    <property type="entry name" value="PROTEIN, PUTATIVE-RELATED"/>
    <property type="match status" value="1"/>
</dbReference>
<keyword evidence="3" id="KW-1185">Reference proteome</keyword>
<dbReference type="EMBL" id="KQ483633">
    <property type="protein sequence ID" value="KYP44284.1"/>
    <property type="molecule type" value="Genomic_DNA"/>
</dbReference>
<organism evidence="2 3">
    <name type="scientific">Cajanus cajan</name>
    <name type="common">Pigeon pea</name>
    <name type="synonym">Cajanus indicus</name>
    <dbReference type="NCBI Taxonomy" id="3821"/>
    <lineage>
        <taxon>Eukaryota</taxon>
        <taxon>Viridiplantae</taxon>
        <taxon>Streptophyta</taxon>
        <taxon>Embryophyta</taxon>
        <taxon>Tracheophyta</taxon>
        <taxon>Spermatophyta</taxon>
        <taxon>Magnoliopsida</taxon>
        <taxon>eudicotyledons</taxon>
        <taxon>Gunneridae</taxon>
        <taxon>Pentapetalae</taxon>
        <taxon>rosids</taxon>
        <taxon>fabids</taxon>
        <taxon>Fabales</taxon>
        <taxon>Fabaceae</taxon>
        <taxon>Papilionoideae</taxon>
        <taxon>50 kb inversion clade</taxon>
        <taxon>NPAAA clade</taxon>
        <taxon>indigoferoid/millettioid clade</taxon>
        <taxon>Phaseoleae</taxon>
        <taxon>Cajanus</taxon>
    </lineage>
</organism>